<dbReference type="InterPro" id="IPR050131">
    <property type="entry name" value="Peptidase_S8_subtilisin-like"/>
</dbReference>
<dbReference type="OrthoDB" id="9798386at2"/>
<organism evidence="9 10">
    <name type="scientific">Virgibacillus necropolis</name>
    <dbReference type="NCBI Taxonomy" id="163877"/>
    <lineage>
        <taxon>Bacteria</taxon>
        <taxon>Bacillati</taxon>
        <taxon>Bacillota</taxon>
        <taxon>Bacilli</taxon>
        <taxon>Bacillales</taxon>
        <taxon>Bacillaceae</taxon>
        <taxon>Virgibacillus</taxon>
    </lineage>
</organism>
<dbReference type="PROSITE" id="PS00137">
    <property type="entry name" value="SUBTILASE_HIS"/>
    <property type="match status" value="1"/>
</dbReference>
<feature type="active site" description="Charge relay system" evidence="5 6">
    <location>
        <position position="155"/>
    </location>
</feature>
<dbReference type="InterPro" id="IPR023827">
    <property type="entry name" value="Peptidase_S8_Asp-AS"/>
</dbReference>
<gene>
    <name evidence="9" type="ORF">CFK40_02590</name>
</gene>
<dbReference type="PROSITE" id="PS51892">
    <property type="entry name" value="SUBTILASE"/>
    <property type="match status" value="1"/>
</dbReference>
<dbReference type="Gene3D" id="3.40.50.200">
    <property type="entry name" value="Peptidase S8/S53 domain"/>
    <property type="match status" value="1"/>
</dbReference>
<evidence type="ECO:0000256" key="3">
    <source>
        <dbReference type="ARBA" id="ARBA00022801"/>
    </source>
</evidence>
<dbReference type="PANTHER" id="PTHR43806:SF65">
    <property type="entry name" value="SERINE PROTEASE APRX"/>
    <property type="match status" value="1"/>
</dbReference>
<dbReference type="GO" id="GO:0004252">
    <property type="term" value="F:serine-type endopeptidase activity"/>
    <property type="evidence" value="ECO:0007669"/>
    <property type="project" value="UniProtKB-UniRule"/>
</dbReference>
<feature type="active site" description="Charge relay system" evidence="5 6">
    <location>
        <position position="382"/>
    </location>
</feature>
<dbReference type="Pfam" id="PF00082">
    <property type="entry name" value="Peptidase_S8"/>
    <property type="match status" value="1"/>
</dbReference>
<reference evidence="9 10" key="1">
    <citation type="journal article" date="2003" name="Int. J. Syst. Evol. Microbiol.">
        <title>Virgibacillus carmonensis sp. nov., Virgibacillus necropolis sp. nov. and Virgibacillus picturae sp. nov., three novel species isolated from deteriorated mural paintings, transfer of the species of the genus salibacillus to Virgibacillus, as Virgibacillus marismortui comb. nov. and Virgibacillus salexigens comb. nov., and emended description of the genus Virgibacillus.</title>
        <authorList>
            <person name="Heyrman J."/>
            <person name="Logan N.A."/>
            <person name="Busse H.J."/>
            <person name="Balcaen A."/>
            <person name="Lebbe L."/>
            <person name="Rodriguez-Diaz M."/>
            <person name="Swings J."/>
            <person name="De Vos P."/>
        </authorList>
    </citation>
    <scope>NUCLEOTIDE SEQUENCE [LARGE SCALE GENOMIC DNA]</scope>
    <source>
        <strain evidence="9 10">LMG 19488</strain>
    </source>
</reference>
<feature type="active site" description="Charge relay system" evidence="5 6">
    <location>
        <position position="190"/>
    </location>
</feature>
<evidence type="ECO:0000259" key="8">
    <source>
        <dbReference type="Pfam" id="PF00082"/>
    </source>
</evidence>
<dbReference type="PRINTS" id="PR00723">
    <property type="entry name" value="SUBTILISIN"/>
</dbReference>
<dbReference type="PROSITE" id="PS00136">
    <property type="entry name" value="SUBTILASE_ASP"/>
    <property type="match status" value="1"/>
</dbReference>
<dbReference type="InterPro" id="IPR023828">
    <property type="entry name" value="Peptidase_S8_Ser-AS"/>
</dbReference>
<dbReference type="PANTHER" id="PTHR43806">
    <property type="entry name" value="PEPTIDASE S8"/>
    <property type="match status" value="1"/>
</dbReference>
<dbReference type="KEGG" id="vne:CFK40_02590"/>
<evidence type="ECO:0000313" key="10">
    <source>
        <dbReference type="Proteomes" id="UP000204391"/>
    </source>
</evidence>
<dbReference type="InterPro" id="IPR036852">
    <property type="entry name" value="Peptidase_S8/S53_dom_sf"/>
</dbReference>
<evidence type="ECO:0000256" key="2">
    <source>
        <dbReference type="ARBA" id="ARBA00022670"/>
    </source>
</evidence>
<dbReference type="InterPro" id="IPR000209">
    <property type="entry name" value="Peptidase_S8/S53_dom"/>
</dbReference>
<evidence type="ECO:0000313" key="9">
    <source>
        <dbReference type="EMBL" id="ASN03962.1"/>
    </source>
</evidence>
<keyword evidence="4 6" id="KW-0720">Serine protease</keyword>
<accession>A0A221M8K4</accession>
<evidence type="ECO:0000256" key="7">
    <source>
        <dbReference type="RuleBase" id="RU003355"/>
    </source>
</evidence>
<dbReference type="Proteomes" id="UP000204391">
    <property type="component" value="Chromosome"/>
</dbReference>
<dbReference type="InterPro" id="IPR022398">
    <property type="entry name" value="Peptidase_S8_His-AS"/>
</dbReference>
<dbReference type="PROSITE" id="PS00138">
    <property type="entry name" value="SUBTILASE_SER"/>
    <property type="match status" value="1"/>
</dbReference>
<dbReference type="SUPFAM" id="SSF52743">
    <property type="entry name" value="Subtilisin-like"/>
    <property type="match status" value="1"/>
</dbReference>
<dbReference type="EMBL" id="CP022437">
    <property type="protein sequence ID" value="ASN03962.1"/>
    <property type="molecule type" value="Genomic_DNA"/>
</dbReference>
<name>A0A221M8K4_9BACI</name>
<dbReference type="AlphaFoldDB" id="A0A221M8K4"/>
<evidence type="ECO:0000256" key="1">
    <source>
        <dbReference type="ARBA" id="ARBA00011073"/>
    </source>
</evidence>
<keyword evidence="2 6" id="KW-0645">Protease</keyword>
<protein>
    <submittedName>
        <fullName evidence="9">Peptidase S8</fullName>
    </submittedName>
</protein>
<evidence type="ECO:0000256" key="6">
    <source>
        <dbReference type="PROSITE-ProRule" id="PRU01240"/>
    </source>
</evidence>
<keyword evidence="3 6" id="KW-0378">Hydrolase</keyword>
<dbReference type="InterPro" id="IPR015500">
    <property type="entry name" value="Peptidase_S8_subtilisin-rel"/>
</dbReference>
<dbReference type="CDD" id="cd07487">
    <property type="entry name" value="Peptidases_S8_1"/>
    <property type="match status" value="1"/>
</dbReference>
<proteinExistence type="inferred from homology"/>
<dbReference type="RefSeq" id="WP_089530532.1">
    <property type="nucleotide sequence ID" value="NZ_CP022437.1"/>
</dbReference>
<feature type="domain" description="Peptidase S8/S53" evidence="8">
    <location>
        <begin position="146"/>
        <end position="428"/>
    </location>
</feature>
<sequence>MLGFSMIQLTRNYSERFDKDLRQKLIHLYKPFRRTPCFLHRPLENFLKRTKKFPVIIEFDQKDVPLSSSLKKARQLVRKKARSKLKYEYSSTSSCSAILTASSIEKLMHNDCHIKKIYYDREVKALLDVASPSIHAEQLNEQGLTGKDVNIAIVDTGVHPHPDLKQPTNRIIAFKDFINNKMEPYDDNGHGTHCAGDAAGNGFSSNGKYRGPAPESGVIGVKVLNQMGSGSLSTIVSGIQWCINHKEEHQINVISLSLGAAADESDCNDPLVQIVEKAWESGIVVCVAAGNSGPDQRTIATPGISSKVVTVGAIDDQNTVDRADEEVASFSSRGPACGGVSKPDLLAPGANIISLRAPGSFLDKITKSNRVEDNYFSLSGTSMATPICSGVAALVLQAYPEFSPDEVKQQLLQAAVDRGLPSYVQGAGYLDAEKAVTLNDNSGKSEKSTQR</sequence>
<keyword evidence="10" id="KW-1185">Reference proteome</keyword>
<dbReference type="GO" id="GO:0006508">
    <property type="term" value="P:proteolysis"/>
    <property type="evidence" value="ECO:0007669"/>
    <property type="project" value="UniProtKB-KW"/>
</dbReference>
<evidence type="ECO:0000256" key="5">
    <source>
        <dbReference type="PIRSR" id="PIRSR615500-1"/>
    </source>
</evidence>
<comment type="similarity">
    <text evidence="1 6 7">Belongs to the peptidase S8 family.</text>
</comment>
<evidence type="ECO:0000256" key="4">
    <source>
        <dbReference type="ARBA" id="ARBA00022825"/>
    </source>
</evidence>